<reference evidence="1" key="2">
    <citation type="journal article" date="2022" name="New Phytol.">
        <title>Evolutionary transition to the ectomycorrhizal habit in the genomes of a hyperdiverse lineage of mushroom-forming fungi.</title>
        <authorList>
            <person name="Looney B."/>
            <person name="Miyauchi S."/>
            <person name="Morin E."/>
            <person name="Drula E."/>
            <person name="Courty P.E."/>
            <person name="Kohler A."/>
            <person name="Kuo A."/>
            <person name="LaButti K."/>
            <person name="Pangilinan J."/>
            <person name="Lipzen A."/>
            <person name="Riley R."/>
            <person name="Andreopoulos W."/>
            <person name="He G."/>
            <person name="Johnson J."/>
            <person name="Nolan M."/>
            <person name="Tritt A."/>
            <person name="Barry K.W."/>
            <person name="Grigoriev I.V."/>
            <person name="Nagy L.G."/>
            <person name="Hibbett D."/>
            <person name="Henrissat B."/>
            <person name="Matheny P.B."/>
            <person name="Labbe J."/>
            <person name="Martin F.M."/>
        </authorList>
    </citation>
    <scope>NUCLEOTIDE SEQUENCE</scope>
    <source>
        <strain evidence="1">EC-137</strain>
    </source>
</reference>
<proteinExistence type="predicted"/>
<keyword evidence="2" id="KW-1185">Reference proteome</keyword>
<name>A0ACB8QZH3_9AGAM</name>
<dbReference type="Proteomes" id="UP000814128">
    <property type="component" value="Unassembled WGS sequence"/>
</dbReference>
<organism evidence="1 2">
    <name type="scientific">Vararia minispora EC-137</name>
    <dbReference type="NCBI Taxonomy" id="1314806"/>
    <lineage>
        <taxon>Eukaryota</taxon>
        <taxon>Fungi</taxon>
        <taxon>Dikarya</taxon>
        <taxon>Basidiomycota</taxon>
        <taxon>Agaricomycotina</taxon>
        <taxon>Agaricomycetes</taxon>
        <taxon>Russulales</taxon>
        <taxon>Lachnocladiaceae</taxon>
        <taxon>Vararia</taxon>
    </lineage>
</organism>
<sequence>MSLDSLPIELLLECVELAVAVHPSPACIVAVNKRYYALAYNLLYAHPHIRSGRAILLFLRTPPVPPRSLSVTLAGGEVGSGQFRALAELFRRCVSRRDGAGKLMPTPFEMDELRLCMNITTRADADDTTLEALKLVNPRKLSWTGPDPPHHFSVAIVPAACTNLFARAARWTQLRSLHLANIAFPPPQELFAFPALRALEELYIGQATFFPVPALAVLVCTQDMGVLRSVRLVDCYVESIWGGRVRRGLIERVAAIWWETDGVDYAKCAREAGERVRRVRETVMCEARTERIEGGDRVADGMLILE</sequence>
<evidence type="ECO:0000313" key="1">
    <source>
        <dbReference type="EMBL" id="KAI0037062.1"/>
    </source>
</evidence>
<accession>A0ACB8QZH3</accession>
<dbReference type="EMBL" id="MU273466">
    <property type="protein sequence ID" value="KAI0037062.1"/>
    <property type="molecule type" value="Genomic_DNA"/>
</dbReference>
<protein>
    <submittedName>
        <fullName evidence="1">Uncharacterized protein</fullName>
    </submittedName>
</protein>
<comment type="caution">
    <text evidence="1">The sequence shown here is derived from an EMBL/GenBank/DDBJ whole genome shotgun (WGS) entry which is preliminary data.</text>
</comment>
<evidence type="ECO:0000313" key="2">
    <source>
        <dbReference type="Proteomes" id="UP000814128"/>
    </source>
</evidence>
<reference evidence="1" key="1">
    <citation type="submission" date="2021-02" db="EMBL/GenBank/DDBJ databases">
        <authorList>
            <consortium name="DOE Joint Genome Institute"/>
            <person name="Ahrendt S."/>
            <person name="Looney B.P."/>
            <person name="Miyauchi S."/>
            <person name="Morin E."/>
            <person name="Drula E."/>
            <person name="Courty P.E."/>
            <person name="Chicoki N."/>
            <person name="Fauchery L."/>
            <person name="Kohler A."/>
            <person name="Kuo A."/>
            <person name="Labutti K."/>
            <person name="Pangilinan J."/>
            <person name="Lipzen A."/>
            <person name="Riley R."/>
            <person name="Andreopoulos W."/>
            <person name="He G."/>
            <person name="Johnson J."/>
            <person name="Barry K.W."/>
            <person name="Grigoriev I.V."/>
            <person name="Nagy L."/>
            <person name="Hibbett D."/>
            <person name="Henrissat B."/>
            <person name="Matheny P.B."/>
            <person name="Labbe J."/>
            <person name="Martin F."/>
        </authorList>
    </citation>
    <scope>NUCLEOTIDE SEQUENCE</scope>
    <source>
        <strain evidence="1">EC-137</strain>
    </source>
</reference>
<gene>
    <name evidence="1" type="ORF">K488DRAFT_81557</name>
</gene>